<name>A0A0B2UNN3_TOXCA</name>
<gene>
    <name evidence="1" type="ORF">Tcan_09268</name>
</gene>
<organism evidence="1 2">
    <name type="scientific">Toxocara canis</name>
    <name type="common">Canine roundworm</name>
    <dbReference type="NCBI Taxonomy" id="6265"/>
    <lineage>
        <taxon>Eukaryota</taxon>
        <taxon>Metazoa</taxon>
        <taxon>Ecdysozoa</taxon>
        <taxon>Nematoda</taxon>
        <taxon>Chromadorea</taxon>
        <taxon>Rhabditida</taxon>
        <taxon>Spirurina</taxon>
        <taxon>Ascaridomorpha</taxon>
        <taxon>Ascaridoidea</taxon>
        <taxon>Toxocaridae</taxon>
        <taxon>Toxocara</taxon>
    </lineage>
</organism>
<sequence length="104" mass="12000">MNTKKGFSLQQRTEVLKSCYEEVKGSGQTSEVRRRYLGKAIRLFLYVCVYNNMIDMTYSHCLRKPTDEDCYYWDCHLEGGKGELKVASEIMALLTAIFVANEVL</sequence>
<dbReference type="OrthoDB" id="5868974at2759"/>
<protein>
    <submittedName>
        <fullName evidence="1">Uncharacterized protein</fullName>
    </submittedName>
</protein>
<dbReference type="AlphaFoldDB" id="A0A0B2UNN3"/>
<dbReference type="EMBL" id="JPKZ01003233">
    <property type="protein sequence ID" value="KHN72606.1"/>
    <property type="molecule type" value="Genomic_DNA"/>
</dbReference>
<reference evidence="1 2" key="1">
    <citation type="submission" date="2014-11" db="EMBL/GenBank/DDBJ databases">
        <title>Genetic blueprint of the zoonotic pathogen Toxocara canis.</title>
        <authorList>
            <person name="Zhu X.-Q."/>
            <person name="Korhonen P.K."/>
            <person name="Cai H."/>
            <person name="Young N.D."/>
            <person name="Nejsum P."/>
            <person name="von Samson-Himmelstjerna G."/>
            <person name="Boag P.R."/>
            <person name="Tan P."/>
            <person name="Li Q."/>
            <person name="Min J."/>
            <person name="Yang Y."/>
            <person name="Wang X."/>
            <person name="Fang X."/>
            <person name="Hall R.S."/>
            <person name="Hofmann A."/>
            <person name="Sternberg P.W."/>
            <person name="Jex A.R."/>
            <person name="Gasser R.B."/>
        </authorList>
    </citation>
    <scope>NUCLEOTIDE SEQUENCE [LARGE SCALE GENOMIC DNA]</scope>
    <source>
        <strain evidence="1">PN_DK_2014</strain>
    </source>
</reference>
<evidence type="ECO:0000313" key="1">
    <source>
        <dbReference type="EMBL" id="KHN72606.1"/>
    </source>
</evidence>
<keyword evidence="2" id="KW-1185">Reference proteome</keyword>
<evidence type="ECO:0000313" key="2">
    <source>
        <dbReference type="Proteomes" id="UP000031036"/>
    </source>
</evidence>
<proteinExistence type="predicted"/>
<dbReference type="Proteomes" id="UP000031036">
    <property type="component" value="Unassembled WGS sequence"/>
</dbReference>
<comment type="caution">
    <text evidence="1">The sequence shown here is derived from an EMBL/GenBank/DDBJ whole genome shotgun (WGS) entry which is preliminary data.</text>
</comment>
<accession>A0A0B2UNN3</accession>